<protein>
    <submittedName>
        <fullName evidence="2">Uncharacterized protein</fullName>
    </submittedName>
</protein>
<dbReference type="AlphaFoldDB" id="A0A014MF49"/>
<evidence type="ECO:0000256" key="1">
    <source>
        <dbReference type="SAM" id="Phobius"/>
    </source>
</evidence>
<feature type="transmembrane region" description="Helical" evidence="1">
    <location>
        <begin position="31"/>
        <end position="53"/>
    </location>
</feature>
<organism evidence="2 3">
    <name type="scientific">Erwinia mallotivora</name>
    <dbReference type="NCBI Taxonomy" id="69222"/>
    <lineage>
        <taxon>Bacteria</taxon>
        <taxon>Pseudomonadati</taxon>
        <taxon>Pseudomonadota</taxon>
        <taxon>Gammaproteobacteria</taxon>
        <taxon>Enterobacterales</taxon>
        <taxon>Erwiniaceae</taxon>
        <taxon>Erwinia</taxon>
    </lineage>
</organism>
<comment type="caution">
    <text evidence="2">The sequence shown here is derived from an EMBL/GenBank/DDBJ whole genome shotgun (WGS) entry which is preliminary data.</text>
</comment>
<proteinExistence type="predicted"/>
<keyword evidence="1" id="KW-0472">Membrane</keyword>
<keyword evidence="3" id="KW-1185">Reference proteome</keyword>
<reference evidence="2 3" key="1">
    <citation type="submission" date="2014-02" db="EMBL/GenBank/DDBJ databases">
        <title>Draft genome of Erwinia mallotivora strain BT-MARDI, a papaya dieback pathogen.</title>
        <authorList>
            <person name="Redzuan R."/>
            <person name="Abu Bakar N."/>
            <person name="Badrun R."/>
            <person name="Mohd Raih M.F."/>
            <person name="Rozano L."/>
            <person name="Mat Amin N."/>
        </authorList>
    </citation>
    <scope>NUCLEOTIDE SEQUENCE [LARGE SCALE GENOMIC DNA]</scope>
    <source>
        <strain evidence="2 3">BT-MARDI</strain>
    </source>
</reference>
<evidence type="ECO:0000313" key="3">
    <source>
        <dbReference type="Proteomes" id="UP000019918"/>
    </source>
</evidence>
<dbReference type="STRING" id="69222.BG55_04270"/>
<gene>
    <name evidence="2" type="ORF">BG55_04270</name>
</gene>
<name>A0A014MF49_9GAMM</name>
<evidence type="ECO:0000313" key="2">
    <source>
        <dbReference type="EMBL" id="EXU76689.1"/>
    </source>
</evidence>
<keyword evidence="1" id="KW-0812">Transmembrane</keyword>
<sequence>MIPAGYWVKGIPSLLLSDTLNKAPDTSPTQVFSGINTMFSLAIFQAVLFTIIIEKFTTTG</sequence>
<accession>A0A014MF49</accession>
<dbReference type="Proteomes" id="UP000019918">
    <property type="component" value="Unassembled WGS sequence"/>
</dbReference>
<keyword evidence="1" id="KW-1133">Transmembrane helix</keyword>
<dbReference type="EMBL" id="JFHN01000025">
    <property type="protein sequence ID" value="EXU76689.1"/>
    <property type="molecule type" value="Genomic_DNA"/>
</dbReference>